<evidence type="ECO:0000313" key="1">
    <source>
        <dbReference type="EMBL" id="ROT34840.1"/>
    </source>
</evidence>
<dbReference type="EMBL" id="ML119062">
    <property type="protein sequence ID" value="ROT34840.1"/>
    <property type="molecule type" value="Genomic_DNA"/>
</dbReference>
<reference evidence="1 2" key="1">
    <citation type="journal article" date="2018" name="Mol. Ecol.">
        <title>The obligate alkalophilic soda-lake fungus Sodiomyces alkalinus has shifted to a protein diet.</title>
        <authorList>
            <person name="Grum-Grzhimaylo A.A."/>
            <person name="Falkoski D.L."/>
            <person name="van den Heuvel J."/>
            <person name="Valero-Jimenez C.A."/>
            <person name="Min B."/>
            <person name="Choi I.G."/>
            <person name="Lipzen A."/>
            <person name="Daum C.G."/>
            <person name="Aanen D.K."/>
            <person name="Tsang A."/>
            <person name="Henrissat B."/>
            <person name="Bilanenko E.N."/>
            <person name="de Vries R.P."/>
            <person name="van Kan J.A.L."/>
            <person name="Grigoriev I.V."/>
            <person name="Debets A.J.M."/>
        </authorList>
    </citation>
    <scope>NUCLEOTIDE SEQUENCE [LARGE SCALE GENOMIC DNA]</scope>
    <source>
        <strain evidence="1 2">F11</strain>
    </source>
</reference>
<proteinExistence type="predicted"/>
<protein>
    <submittedName>
        <fullName evidence="1">Uncharacterized protein</fullName>
    </submittedName>
</protein>
<name>A0A3N2PK83_SODAK</name>
<evidence type="ECO:0000313" key="2">
    <source>
        <dbReference type="Proteomes" id="UP000272025"/>
    </source>
</evidence>
<dbReference type="GeneID" id="39583666"/>
<dbReference type="AlphaFoldDB" id="A0A3N2PK83"/>
<sequence length="232" mass="25008">MSQVSGKLELGLHMPRSLIGCAVSTKMSVYSTLPITVTLQSLLGSITDSSGANWAFQCGQDASFSRSSGRCGVHYIILACGASKASAAGASGLEFGREAMVENEWRLAPGPENTQGGGAPNNHVPDIRSQLRQPCEEMVKLVLQFIREHNFSLDIFPNPLPSVTTVLPRAPTLASVATSHCTVPVLRCTNTSQRTIKPKREDQCAIYESRCICSSILRPFGEPTRRSNLTSI</sequence>
<keyword evidence="2" id="KW-1185">Reference proteome</keyword>
<accession>A0A3N2PK83</accession>
<organism evidence="1 2">
    <name type="scientific">Sodiomyces alkalinus (strain CBS 110278 / VKM F-3762 / F11)</name>
    <name type="common">Alkaliphilic filamentous fungus</name>
    <dbReference type="NCBI Taxonomy" id="1314773"/>
    <lineage>
        <taxon>Eukaryota</taxon>
        <taxon>Fungi</taxon>
        <taxon>Dikarya</taxon>
        <taxon>Ascomycota</taxon>
        <taxon>Pezizomycotina</taxon>
        <taxon>Sordariomycetes</taxon>
        <taxon>Hypocreomycetidae</taxon>
        <taxon>Glomerellales</taxon>
        <taxon>Plectosphaerellaceae</taxon>
        <taxon>Sodiomyces</taxon>
    </lineage>
</organism>
<dbReference type="Proteomes" id="UP000272025">
    <property type="component" value="Unassembled WGS sequence"/>
</dbReference>
<gene>
    <name evidence="1" type="ORF">SODALDRAFT_381821</name>
</gene>
<dbReference type="RefSeq" id="XP_028462646.1">
    <property type="nucleotide sequence ID" value="XM_028615189.1"/>
</dbReference>